<dbReference type="Gene3D" id="3.40.630.30">
    <property type="match status" value="1"/>
</dbReference>
<feature type="domain" description="N-acetyltransferase" evidence="2">
    <location>
        <begin position="40"/>
        <end position="215"/>
    </location>
</feature>
<dbReference type="InterPro" id="IPR051531">
    <property type="entry name" value="N-acetyltransferase"/>
</dbReference>
<sequence length="220" mass="24599">MTATNSKNEAQPVPEPDFFPRQPPRVIIPEALGTIRTRRLILRPLALSDAEDIFEHRRLQAVADWLINPIPDSTVDDTREYIKEQTFTTPDASGATGRMFSYAILLADDPTEKVIGALGIHALVPAPVLWYHTHPYSWGQGFAREAVGAVLDAWWKLPRPNTEEDGEEARTEKVFAGCGIRNVASLKTLSKNGFRTFKEVNLLGRDAVLLEAERPRDDLV</sequence>
<reference evidence="3 4" key="1">
    <citation type="submission" date="2024-07" db="EMBL/GenBank/DDBJ databases">
        <title>Section-level genome sequencing and comparative genomics of Aspergillus sections Usti and Cavernicolus.</title>
        <authorList>
            <consortium name="Lawrence Berkeley National Laboratory"/>
            <person name="Nybo J.L."/>
            <person name="Vesth T.C."/>
            <person name="Theobald S."/>
            <person name="Frisvad J.C."/>
            <person name="Larsen T.O."/>
            <person name="Kjaerboelling I."/>
            <person name="Rothschild-Mancinelli K."/>
            <person name="Lyhne E.K."/>
            <person name="Kogle M.E."/>
            <person name="Barry K."/>
            <person name="Clum A."/>
            <person name="Na H."/>
            <person name="Ledsgaard L."/>
            <person name="Lin J."/>
            <person name="Lipzen A."/>
            <person name="Kuo A."/>
            <person name="Riley R."/>
            <person name="Mondo S."/>
            <person name="LaButti K."/>
            <person name="Haridas S."/>
            <person name="Pangalinan J."/>
            <person name="Salamov A.A."/>
            <person name="Simmons B.A."/>
            <person name="Magnuson J.K."/>
            <person name="Chen J."/>
            <person name="Drula E."/>
            <person name="Henrissat B."/>
            <person name="Wiebenga A."/>
            <person name="Lubbers R.J."/>
            <person name="Gomes A.C."/>
            <person name="Macurrencykelacurrency M.R."/>
            <person name="Stajich J."/>
            <person name="Grigoriev I.V."/>
            <person name="Mortensen U.H."/>
            <person name="De vries R.P."/>
            <person name="Baker S.E."/>
            <person name="Andersen M.R."/>
        </authorList>
    </citation>
    <scope>NUCLEOTIDE SEQUENCE [LARGE SCALE GENOMIC DNA]</scope>
    <source>
        <strain evidence="3 4">CBS 756.74</strain>
    </source>
</reference>
<gene>
    <name evidence="3" type="ORF">BJX68DRAFT_226087</name>
</gene>
<dbReference type="PROSITE" id="PS51186">
    <property type="entry name" value="GNAT"/>
    <property type="match status" value="1"/>
</dbReference>
<evidence type="ECO:0000313" key="4">
    <source>
        <dbReference type="Proteomes" id="UP001610444"/>
    </source>
</evidence>
<dbReference type="GeneID" id="98153619"/>
<name>A0ABR4L544_9EURO</name>
<comment type="caution">
    <text evidence="3">The sequence shown here is derived from an EMBL/GenBank/DDBJ whole genome shotgun (WGS) entry which is preliminary data.</text>
</comment>
<evidence type="ECO:0000259" key="2">
    <source>
        <dbReference type="PROSITE" id="PS51186"/>
    </source>
</evidence>
<keyword evidence="4" id="KW-1185">Reference proteome</keyword>
<dbReference type="Pfam" id="PF13302">
    <property type="entry name" value="Acetyltransf_3"/>
    <property type="match status" value="1"/>
</dbReference>
<dbReference type="InterPro" id="IPR016181">
    <property type="entry name" value="Acyl_CoA_acyltransferase"/>
</dbReference>
<feature type="compositionally biased region" description="Pro residues" evidence="1">
    <location>
        <begin position="13"/>
        <end position="22"/>
    </location>
</feature>
<dbReference type="PANTHER" id="PTHR43792">
    <property type="entry name" value="GNAT FAMILY, PUTATIVE (AFU_ORTHOLOGUE AFUA_3G00765)-RELATED-RELATED"/>
    <property type="match status" value="1"/>
</dbReference>
<organism evidence="3 4">
    <name type="scientific">Aspergillus pseudodeflectus</name>
    <dbReference type="NCBI Taxonomy" id="176178"/>
    <lineage>
        <taxon>Eukaryota</taxon>
        <taxon>Fungi</taxon>
        <taxon>Dikarya</taxon>
        <taxon>Ascomycota</taxon>
        <taxon>Pezizomycotina</taxon>
        <taxon>Eurotiomycetes</taxon>
        <taxon>Eurotiomycetidae</taxon>
        <taxon>Eurotiales</taxon>
        <taxon>Aspergillaceae</taxon>
        <taxon>Aspergillus</taxon>
        <taxon>Aspergillus subgen. Nidulantes</taxon>
    </lineage>
</organism>
<feature type="region of interest" description="Disordered" evidence="1">
    <location>
        <begin position="1"/>
        <end position="22"/>
    </location>
</feature>
<evidence type="ECO:0000313" key="3">
    <source>
        <dbReference type="EMBL" id="KAL2859289.1"/>
    </source>
</evidence>
<dbReference type="InterPro" id="IPR000182">
    <property type="entry name" value="GNAT_dom"/>
</dbReference>
<protein>
    <submittedName>
        <fullName evidence="3">GNAT domain-containing protein</fullName>
    </submittedName>
</protein>
<dbReference type="RefSeq" id="XP_070904223.1">
    <property type="nucleotide sequence ID" value="XM_071038455.1"/>
</dbReference>
<dbReference type="SUPFAM" id="SSF55729">
    <property type="entry name" value="Acyl-CoA N-acyltransferases (Nat)"/>
    <property type="match status" value="1"/>
</dbReference>
<proteinExistence type="predicted"/>
<dbReference type="EMBL" id="JBFXLR010000003">
    <property type="protein sequence ID" value="KAL2859289.1"/>
    <property type="molecule type" value="Genomic_DNA"/>
</dbReference>
<dbReference type="Proteomes" id="UP001610444">
    <property type="component" value="Unassembled WGS sequence"/>
</dbReference>
<accession>A0ABR4L544</accession>
<evidence type="ECO:0000256" key="1">
    <source>
        <dbReference type="SAM" id="MobiDB-lite"/>
    </source>
</evidence>
<dbReference type="PANTHER" id="PTHR43792:SF1">
    <property type="entry name" value="N-ACETYLTRANSFERASE DOMAIN-CONTAINING PROTEIN"/>
    <property type="match status" value="1"/>
</dbReference>